<dbReference type="GO" id="GO:0016151">
    <property type="term" value="F:nickel cation binding"/>
    <property type="evidence" value="ECO:0007669"/>
    <property type="project" value="InterPro"/>
</dbReference>
<dbReference type="GO" id="GO:0003924">
    <property type="term" value="F:GTPase activity"/>
    <property type="evidence" value="ECO:0007669"/>
    <property type="project" value="InterPro"/>
</dbReference>
<evidence type="ECO:0000313" key="10">
    <source>
        <dbReference type="Proteomes" id="UP000003494"/>
    </source>
</evidence>
<keyword evidence="2" id="KW-0533">Nickel</keyword>
<accession>C4GDM5</accession>
<dbReference type="PIRSF" id="PIRSF005624">
    <property type="entry name" value="Ni-bind_GTPase"/>
    <property type="match status" value="1"/>
</dbReference>
<dbReference type="CDD" id="cd05390">
    <property type="entry name" value="HypB"/>
    <property type="match status" value="1"/>
</dbReference>
<evidence type="ECO:0000259" key="8">
    <source>
        <dbReference type="Pfam" id="PF02492"/>
    </source>
</evidence>
<reference evidence="9" key="1">
    <citation type="submission" date="2009-04" db="EMBL/GenBank/DDBJ databases">
        <authorList>
            <person name="Weinstock G."/>
            <person name="Sodergren E."/>
            <person name="Clifton S."/>
            <person name="Fulton L."/>
            <person name="Fulton B."/>
            <person name="Courtney L."/>
            <person name="Fronick C."/>
            <person name="Harrison M."/>
            <person name="Strong C."/>
            <person name="Farmer C."/>
            <person name="Delahaunty K."/>
            <person name="Markovic C."/>
            <person name="Hall O."/>
            <person name="Minx P."/>
            <person name="Tomlinson C."/>
            <person name="Mitreva M."/>
            <person name="Nelson J."/>
            <person name="Hou S."/>
            <person name="Wollam A."/>
            <person name="Pepin K.H."/>
            <person name="Johnson M."/>
            <person name="Bhonagiri V."/>
            <person name="Nash W.E."/>
            <person name="Warren W."/>
            <person name="Chinwalla A."/>
            <person name="Mardis E.R."/>
            <person name="Wilson R.K."/>
        </authorList>
    </citation>
    <scope>NUCLEOTIDE SEQUENCE [LARGE SCALE GENOMIC DNA]</scope>
    <source>
        <strain evidence="9">DSM 14600</strain>
    </source>
</reference>
<evidence type="ECO:0000256" key="7">
    <source>
        <dbReference type="ARBA" id="ARBA00023134"/>
    </source>
</evidence>
<evidence type="ECO:0000256" key="2">
    <source>
        <dbReference type="ARBA" id="ARBA00022596"/>
    </source>
</evidence>
<keyword evidence="5" id="KW-0378">Hydrolase</keyword>
<dbReference type="STRING" id="626523.GCWU000342_02199"/>
<dbReference type="AlphaFoldDB" id="C4GDM5"/>
<evidence type="ECO:0000313" key="9">
    <source>
        <dbReference type="EMBL" id="EEP27504.1"/>
    </source>
</evidence>
<keyword evidence="3" id="KW-0479">Metal-binding</keyword>
<comment type="caution">
    <text evidence="9">The sequence shown here is derived from an EMBL/GenBank/DDBJ whole genome shotgun (WGS) entry which is preliminary data.</text>
</comment>
<evidence type="ECO:0000256" key="1">
    <source>
        <dbReference type="ARBA" id="ARBA00006211"/>
    </source>
</evidence>
<evidence type="ECO:0000256" key="5">
    <source>
        <dbReference type="ARBA" id="ARBA00022801"/>
    </source>
</evidence>
<dbReference type="RefSeq" id="WP_006907175.1">
    <property type="nucleotide sequence ID" value="NZ_GG665867.1"/>
</dbReference>
<evidence type="ECO:0000256" key="3">
    <source>
        <dbReference type="ARBA" id="ARBA00022723"/>
    </source>
</evidence>
<dbReference type="GO" id="GO:0008270">
    <property type="term" value="F:zinc ion binding"/>
    <property type="evidence" value="ECO:0007669"/>
    <property type="project" value="TreeGrafter"/>
</dbReference>
<name>C4GDM5_9FIRM</name>
<proteinExistence type="inferred from homology"/>
<dbReference type="SUPFAM" id="SSF52540">
    <property type="entry name" value="P-loop containing nucleoside triphosphate hydrolases"/>
    <property type="match status" value="1"/>
</dbReference>
<keyword evidence="10" id="KW-1185">Reference proteome</keyword>
<dbReference type="GO" id="GO:0051604">
    <property type="term" value="P:protein maturation"/>
    <property type="evidence" value="ECO:0007669"/>
    <property type="project" value="InterPro"/>
</dbReference>
<dbReference type="EMBL" id="ACIP02000007">
    <property type="protein sequence ID" value="EEP27504.1"/>
    <property type="molecule type" value="Genomic_DNA"/>
</dbReference>
<sequence>MRTIELHKSVTASNDRDADLLRGQMRTTGQLLINLMSSPGSGKTSLLTRTIQDMTDVSIAVLEADIASDVDALRIEALGARSIQAHTDGMCHMDAGMTRRSLEALAAESGGKLQEGAKGEELIFLENVGNLICPAEFDTGAGLDVMILSVPEGDDKPLKYPLMFSRAHALVITKTDTLSYFDFDLRACMDRVRKLNPKIRAFPVSAKTGEGMEAWENWLRDQLQTWRSH</sequence>
<keyword evidence="6" id="KW-0862">Zinc</keyword>
<dbReference type="HOGENOM" id="CLU_056148_0_1_9"/>
<comment type="similarity">
    <text evidence="1">Belongs to the SIMIBI class G3E GTPase family. HypB/HupM subfamily.</text>
</comment>
<dbReference type="Proteomes" id="UP000003494">
    <property type="component" value="Unassembled WGS sequence"/>
</dbReference>
<dbReference type="InterPro" id="IPR003495">
    <property type="entry name" value="CobW/HypB/UreG_nucleotide-bd"/>
</dbReference>
<dbReference type="eggNOG" id="COG0378">
    <property type="taxonomic scope" value="Bacteria"/>
</dbReference>
<dbReference type="InterPro" id="IPR027417">
    <property type="entry name" value="P-loop_NTPase"/>
</dbReference>
<gene>
    <name evidence="9" type="primary">hypB</name>
    <name evidence="9" type="ORF">GCWU000342_02199</name>
</gene>
<keyword evidence="4" id="KW-0547">Nucleotide-binding</keyword>
<keyword evidence="7" id="KW-0342">GTP-binding</keyword>
<dbReference type="GO" id="GO:0005525">
    <property type="term" value="F:GTP binding"/>
    <property type="evidence" value="ECO:0007669"/>
    <property type="project" value="UniProtKB-KW"/>
</dbReference>
<dbReference type="NCBIfam" id="TIGR00073">
    <property type="entry name" value="hypB"/>
    <property type="match status" value="1"/>
</dbReference>
<dbReference type="PANTHER" id="PTHR30134:SF2">
    <property type="entry name" value="HYDROGENASE MATURATION FACTOR HYPB"/>
    <property type="match status" value="1"/>
</dbReference>
<dbReference type="PANTHER" id="PTHR30134">
    <property type="entry name" value="HYDROGENASE PROTEIN ASSEMBLY PROTEIN, NICKEL CHAPERONE"/>
    <property type="match status" value="1"/>
</dbReference>
<evidence type="ECO:0000256" key="6">
    <source>
        <dbReference type="ARBA" id="ARBA00022833"/>
    </source>
</evidence>
<organism evidence="9 10">
    <name type="scientific">Shuttleworthella satelles DSM 14600</name>
    <dbReference type="NCBI Taxonomy" id="626523"/>
    <lineage>
        <taxon>Bacteria</taxon>
        <taxon>Bacillati</taxon>
        <taxon>Bacillota</taxon>
        <taxon>Clostridia</taxon>
        <taxon>Lachnospirales</taxon>
        <taxon>Lachnospiraceae</taxon>
        <taxon>Shuttleworthella</taxon>
    </lineage>
</organism>
<dbReference type="InterPro" id="IPR004392">
    <property type="entry name" value="Hyd_mat_HypB"/>
</dbReference>
<evidence type="ECO:0000256" key="4">
    <source>
        <dbReference type="ARBA" id="ARBA00022741"/>
    </source>
</evidence>
<dbReference type="Gene3D" id="3.40.50.300">
    <property type="entry name" value="P-loop containing nucleotide triphosphate hydrolases"/>
    <property type="match status" value="1"/>
</dbReference>
<feature type="domain" description="CobW/HypB/UreG nucleotide-binding" evidence="8">
    <location>
        <begin position="33"/>
        <end position="200"/>
    </location>
</feature>
<protein>
    <submittedName>
        <fullName evidence="9">Hydrogenase accessory protein HypB</fullName>
    </submittedName>
</protein>
<dbReference type="Pfam" id="PF02492">
    <property type="entry name" value="cobW"/>
    <property type="match status" value="1"/>
</dbReference>